<dbReference type="GO" id="GO:0055052">
    <property type="term" value="C:ATP-binding cassette (ABC) transporter complex, substrate-binding subunit-containing"/>
    <property type="evidence" value="ECO:0007669"/>
    <property type="project" value="TreeGrafter"/>
</dbReference>
<dbReference type="InterPro" id="IPR003439">
    <property type="entry name" value="ABC_transporter-like_ATP-bd"/>
</dbReference>
<evidence type="ECO:0000256" key="1">
    <source>
        <dbReference type="ARBA" id="ARBA00022448"/>
    </source>
</evidence>
<dbReference type="RefSeq" id="WP_053093590.1">
    <property type="nucleotide sequence ID" value="NZ_FNAU01000004.1"/>
</dbReference>
<organism evidence="6 8">
    <name type="scientific">Actinobaculum suis</name>
    <dbReference type="NCBI Taxonomy" id="1657"/>
    <lineage>
        <taxon>Bacteria</taxon>
        <taxon>Bacillati</taxon>
        <taxon>Actinomycetota</taxon>
        <taxon>Actinomycetes</taxon>
        <taxon>Actinomycetales</taxon>
        <taxon>Actinomycetaceae</taxon>
        <taxon>Actinobaculum</taxon>
    </lineage>
</organism>
<reference evidence="5" key="2">
    <citation type="submission" date="2016-10" db="EMBL/GenBank/DDBJ databases">
        <authorList>
            <person name="Varghese N."/>
            <person name="Submissions S."/>
        </authorList>
    </citation>
    <scope>NUCLEOTIDE SEQUENCE</scope>
    <source>
        <strain evidence="5">DSM 20639</strain>
    </source>
</reference>
<evidence type="ECO:0000313" key="5">
    <source>
        <dbReference type="EMBL" id="SDE22244.1"/>
    </source>
</evidence>
<keyword evidence="3 6" id="KW-0067">ATP-binding</keyword>
<dbReference type="GO" id="GO:0016887">
    <property type="term" value="F:ATP hydrolysis activity"/>
    <property type="evidence" value="ECO:0007669"/>
    <property type="project" value="InterPro"/>
</dbReference>
<dbReference type="Proteomes" id="UP000182744">
    <property type="component" value="Unassembled WGS sequence"/>
</dbReference>
<dbReference type="Proteomes" id="UP000269974">
    <property type="component" value="Unassembled WGS sequence"/>
</dbReference>
<dbReference type="PANTHER" id="PTHR43875">
    <property type="entry name" value="MALTODEXTRIN IMPORT ATP-BINDING PROTEIN MSMX"/>
    <property type="match status" value="1"/>
</dbReference>
<keyword evidence="5" id="KW-0762">Sugar transport</keyword>
<proteinExistence type="predicted"/>
<dbReference type="OrthoDB" id="9802264at2"/>
<dbReference type="EMBL" id="UYIO01000001">
    <property type="protein sequence ID" value="VDG75741.1"/>
    <property type="molecule type" value="Genomic_DNA"/>
</dbReference>
<dbReference type="InterPro" id="IPR027417">
    <property type="entry name" value="P-loop_NTPase"/>
</dbReference>
<dbReference type="GO" id="GO:0140359">
    <property type="term" value="F:ABC-type transporter activity"/>
    <property type="evidence" value="ECO:0007669"/>
    <property type="project" value="UniProtKB-ARBA"/>
</dbReference>
<name>A0A1B9BAB7_9ACTO</name>
<accession>A0A1B9BAB7</accession>
<keyword evidence="7" id="KW-1185">Reference proteome</keyword>
<dbReference type="PANTHER" id="PTHR43875:SF1">
    <property type="entry name" value="OSMOPROTECTIVE COMPOUNDS UPTAKE ATP-BINDING PROTEIN GGTA"/>
    <property type="match status" value="1"/>
</dbReference>
<dbReference type="SUPFAM" id="SSF52540">
    <property type="entry name" value="P-loop containing nucleoside triphosphate hydrolases"/>
    <property type="match status" value="1"/>
</dbReference>
<sequence>MASVTFDGATRRYPNAVAPAVDNLDLFINDGEFFVLAGPPRCGKSTAMRMLAGLESVDSGRIYVGSEDVTDLPPKLRDVAIAFQNYALYPHMTVRENMGFALKIAGTPLEIIAERVEDAAEALELSGKLELKPGDLTRAERQKVAIGRALVRTPKVFLMDEPLINLDMDLRAHTRELILLLQQHNQVTTVYLTADPQEALALGTRIGIMNEGRMVQIGTPAELAEHPENNFVQRFLEQGQ</sequence>
<dbReference type="AlphaFoldDB" id="A0A1B9BAB7"/>
<dbReference type="PROSITE" id="PS50893">
    <property type="entry name" value="ABC_TRANSPORTER_2"/>
    <property type="match status" value="1"/>
</dbReference>
<evidence type="ECO:0000256" key="3">
    <source>
        <dbReference type="ARBA" id="ARBA00022840"/>
    </source>
</evidence>
<dbReference type="InterPro" id="IPR003593">
    <property type="entry name" value="AAA+_ATPase"/>
</dbReference>
<dbReference type="InterPro" id="IPR047641">
    <property type="entry name" value="ABC_transpr_MalK/UgpC-like"/>
</dbReference>
<dbReference type="EMBL" id="FNAU01000004">
    <property type="protein sequence ID" value="SDE22244.1"/>
    <property type="molecule type" value="Genomic_DNA"/>
</dbReference>
<evidence type="ECO:0000313" key="8">
    <source>
        <dbReference type="Proteomes" id="UP000269974"/>
    </source>
</evidence>
<dbReference type="Pfam" id="PF00005">
    <property type="entry name" value="ABC_tran"/>
    <property type="match status" value="1"/>
</dbReference>
<dbReference type="GO" id="GO:0005524">
    <property type="term" value="F:ATP binding"/>
    <property type="evidence" value="ECO:0007669"/>
    <property type="project" value="UniProtKB-KW"/>
</dbReference>
<dbReference type="Gene3D" id="3.40.50.300">
    <property type="entry name" value="P-loop containing nucleotide triphosphate hydrolases"/>
    <property type="match status" value="1"/>
</dbReference>
<keyword evidence="2" id="KW-0547">Nucleotide-binding</keyword>
<dbReference type="FunFam" id="3.40.50.300:FF:000042">
    <property type="entry name" value="Maltose/maltodextrin ABC transporter, ATP-binding protein"/>
    <property type="match status" value="1"/>
</dbReference>
<reference evidence="6 8" key="3">
    <citation type="submission" date="2018-11" db="EMBL/GenBank/DDBJ databases">
        <authorList>
            <consortium name="Pathogen Informatics"/>
        </authorList>
    </citation>
    <scope>NUCLEOTIDE SEQUENCE [LARGE SCALE GENOMIC DNA]</scope>
    <source>
        <strain evidence="6 8">NCTC10327</strain>
    </source>
</reference>
<dbReference type="EC" id="3.6.3.20" evidence="6"/>
<gene>
    <name evidence="6" type="primary">msmX</name>
    <name evidence="6" type="ORF">NCTC10327_00428</name>
    <name evidence="5" type="ORF">SAMN05421878_10422</name>
</gene>
<evidence type="ECO:0000313" key="7">
    <source>
        <dbReference type="Proteomes" id="UP000182744"/>
    </source>
</evidence>
<evidence type="ECO:0000259" key="4">
    <source>
        <dbReference type="PROSITE" id="PS50893"/>
    </source>
</evidence>
<feature type="domain" description="ABC transporter" evidence="4">
    <location>
        <begin position="4"/>
        <end position="236"/>
    </location>
</feature>
<dbReference type="SMART" id="SM00382">
    <property type="entry name" value="AAA"/>
    <property type="match status" value="1"/>
</dbReference>
<evidence type="ECO:0000313" key="6">
    <source>
        <dbReference type="EMBL" id="VDG75741.1"/>
    </source>
</evidence>
<keyword evidence="6" id="KW-0378">Hydrolase</keyword>
<reference evidence="7" key="1">
    <citation type="submission" date="2016-10" db="EMBL/GenBank/DDBJ databases">
        <authorList>
            <person name="Varghese N."/>
        </authorList>
    </citation>
    <scope>NUCLEOTIDE SEQUENCE [LARGE SCALE GENOMIC DNA]</scope>
    <source>
        <strain evidence="7">DSM 20639</strain>
    </source>
</reference>
<keyword evidence="1" id="KW-0813">Transport</keyword>
<protein>
    <submittedName>
        <fullName evidence="5">Multiple sugar transport system ATP-binding protein</fullName>
    </submittedName>
    <submittedName>
        <fullName evidence="6">Multiple sugar-binding transporter ATP-binding protein</fullName>
        <ecNumber evidence="6">3.6.3.20</ecNumber>
    </submittedName>
</protein>
<evidence type="ECO:0000256" key="2">
    <source>
        <dbReference type="ARBA" id="ARBA00022741"/>
    </source>
</evidence>